<organism evidence="1 2">
    <name type="scientific">Cinchona calisaya</name>
    <dbReference type="NCBI Taxonomy" id="153742"/>
    <lineage>
        <taxon>Eukaryota</taxon>
        <taxon>Viridiplantae</taxon>
        <taxon>Streptophyta</taxon>
        <taxon>Embryophyta</taxon>
        <taxon>Tracheophyta</taxon>
        <taxon>Spermatophyta</taxon>
        <taxon>Magnoliopsida</taxon>
        <taxon>eudicotyledons</taxon>
        <taxon>Gunneridae</taxon>
        <taxon>Pentapetalae</taxon>
        <taxon>asterids</taxon>
        <taxon>lamiids</taxon>
        <taxon>Gentianales</taxon>
        <taxon>Rubiaceae</taxon>
        <taxon>Cinchonoideae</taxon>
        <taxon>Cinchoneae</taxon>
        <taxon>Cinchona</taxon>
    </lineage>
</organism>
<dbReference type="EMBL" id="JBJUIK010000008">
    <property type="protein sequence ID" value="KAL3519934.1"/>
    <property type="molecule type" value="Genomic_DNA"/>
</dbReference>
<evidence type="ECO:0000313" key="1">
    <source>
        <dbReference type="EMBL" id="KAL3519934.1"/>
    </source>
</evidence>
<name>A0ABD2ZLC1_9GENT</name>
<keyword evidence="2" id="KW-1185">Reference proteome</keyword>
<evidence type="ECO:0000313" key="2">
    <source>
        <dbReference type="Proteomes" id="UP001630127"/>
    </source>
</evidence>
<comment type="caution">
    <text evidence="1">The sequence shown here is derived from an EMBL/GenBank/DDBJ whole genome shotgun (WGS) entry which is preliminary data.</text>
</comment>
<dbReference type="AlphaFoldDB" id="A0ABD2ZLC1"/>
<reference evidence="1 2" key="1">
    <citation type="submission" date="2024-11" db="EMBL/GenBank/DDBJ databases">
        <title>A near-complete genome assembly of Cinchona calisaya.</title>
        <authorList>
            <person name="Lian D.C."/>
            <person name="Zhao X.W."/>
            <person name="Wei L."/>
        </authorList>
    </citation>
    <scope>NUCLEOTIDE SEQUENCE [LARGE SCALE GENOMIC DNA]</scope>
    <source>
        <tissue evidence="1">Nenye</tissue>
    </source>
</reference>
<accession>A0ABD2ZLC1</accession>
<proteinExistence type="predicted"/>
<dbReference type="Proteomes" id="UP001630127">
    <property type="component" value="Unassembled WGS sequence"/>
</dbReference>
<gene>
    <name evidence="1" type="ORF">ACH5RR_018083</name>
</gene>
<protein>
    <submittedName>
        <fullName evidence="1">Uncharacterized protein</fullName>
    </submittedName>
</protein>
<sequence>MVSTMSLAWAFERKLQSIDKKRHGYNGATSRQNSNVELGEQGYRLVFFKRLNRVEIVERRAKRLCYNCDEAYTSNHKCKCFFWLEKTDTEHDEVADSIVTALESELSLHSIIDV</sequence>